<feature type="region of interest" description="Disordered" evidence="1">
    <location>
        <begin position="10"/>
        <end position="31"/>
    </location>
</feature>
<proteinExistence type="predicted"/>
<accession>A0AAD4YLU4</accession>
<evidence type="ECO:0000313" key="2">
    <source>
        <dbReference type="EMBL" id="KAI5313825.1"/>
    </source>
</evidence>
<comment type="caution">
    <text evidence="2">The sequence shown here is derived from an EMBL/GenBank/DDBJ whole genome shotgun (WGS) entry which is preliminary data.</text>
</comment>
<gene>
    <name evidence="2" type="ORF">L3X38_043001</name>
</gene>
<dbReference type="AlphaFoldDB" id="A0AAD4YLU4"/>
<name>A0AAD4YLU4_PRUDU</name>
<dbReference type="Proteomes" id="UP001054821">
    <property type="component" value="Chromosome 8"/>
</dbReference>
<dbReference type="EMBL" id="JAJFAZ020000008">
    <property type="protein sequence ID" value="KAI5313825.1"/>
    <property type="molecule type" value="Genomic_DNA"/>
</dbReference>
<keyword evidence="3" id="KW-1185">Reference proteome</keyword>
<sequence>MCREYLTRARKPGHTLVKSPPKGNHPNTPPKELYVCPDESQDLTIRRQHGKGAYGGFQNYILKSITSVHSFHSSGGGERDGDEDGGERGGDVVVVVGMMVVEVEVEEEMVVGMAIVEVEVEVVEMEEEEVVVVVVEQQQ</sequence>
<feature type="region of interest" description="Disordered" evidence="1">
    <location>
        <begin position="70"/>
        <end position="89"/>
    </location>
</feature>
<evidence type="ECO:0000313" key="3">
    <source>
        <dbReference type="Proteomes" id="UP001054821"/>
    </source>
</evidence>
<reference evidence="2 3" key="1">
    <citation type="journal article" date="2022" name="G3 (Bethesda)">
        <title>Whole-genome sequence and methylome profiling of the almond [Prunus dulcis (Mill.) D.A. Webb] cultivar 'Nonpareil'.</title>
        <authorList>
            <person name="D'Amico-Willman K.M."/>
            <person name="Ouma W.Z."/>
            <person name="Meulia T."/>
            <person name="Sideli G.M."/>
            <person name="Gradziel T.M."/>
            <person name="Fresnedo-Ramirez J."/>
        </authorList>
    </citation>
    <scope>NUCLEOTIDE SEQUENCE [LARGE SCALE GENOMIC DNA]</scope>
    <source>
        <strain evidence="2">Clone GOH B32 T37-40</strain>
    </source>
</reference>
<evidence type="ECO:0000256" key="1">
    <source>
        <dbReference type="SAM" id="MobiDB-lite"/>
    </source>
</evidence>
<protein>
    <submittedName>
        <fullName evidence="2">Uncharacterized protein</fullName>
    </submittedName>
</protein>
<organism evidence="2 3">
    <name type="scientific">Prunus dulcis</name>
    <name type="common">Almond</name>
    <name type="synonym">Amygdalus dulcis</name>
    <dbReference type="NCBI Taxonomy" id="3755"/>
    <lineage>
        <taxon>Eukaryota</taxon>
        <taxon>Viridiplantae</taxon>
        <taxon>Streptophyta</taxon>
        <taxon>Embryophyta</taxon>
        <taxon>Tracheophyta</taxon>
        <taxon>Spermatophyta</taxon>
        <taxon>Magnoliopsida</taxon>
        <taxon>eudicotyledons</taxon>
        <taxon>Gunneridae</taxon>
        <taxon>Pentapetalae</taxon>
        <taxon>rosids</taxon>
        <taxon>fabids</taxon>
        <taxon>Rosales</taxon>
        <taxon>Rosaceae</taxon>
        <taxon>Amygdaloideae</taxon>
        <taxon>Amygdaleae</taxon>
        <taxon>Prunus</taxon>
    </lineage>
</organism>